<dbReference type="Gene3D" id="3.90.226.10">
    <property type="entry name" value="2-enoyl-CoA Hydratase, Chain A, domain 1"/>
    <property type="match status" value="1"/>
</dbReference>
<dbReference type="GO" id="GO:0003824">
    <property type="term" value="F:catalytic activity"/>
    <property type="evidence" value="ECO:0007669"/>
    <property type="project" value="UniProtKB-ARBA"/>
</dbReference>
<gene>
    <name evidence="2" type="ORF">E6A55_21015</name>
</gene>
<name>A0AAE6DIF7_CUPNH</name>
<dbReference type="SUPFAM" id="SSF52096">
    <property type="entry name" value="ClpP/crotonase"/>
    <property type="match status" value="1"/>
</dbReference>
<protein>
    <recommendedName>
        <fullName evidence="4">Enoyl-CoA hydratase</fullName>
    </recommendedName>
</protein>
<dbReference type="EMBL" id="CP039288">
    <property type="protein sequence ID" value="QCC03100.1"/>
    <property type="molecule type" value="Genomic_DNA"/>
</dbReference>
<dbReference type="Pfam" id="PF00378">
    <property type="entry name" value="ECH_1"/>
    <property type="match status" value="1"/>
</dbReference>
<evidence type="ECO:0000256" key="1">
    <source>
        <dbReference type="ARBA" id="ARBA00005254"/>
    </source>
</evidence>
<proteinExistence type="inferred from homology"/>
<sequence length="103" mass="11594">MMMTARRIGVEEARELGIVHSVYTPEALPEEARRLARRFLAGPPQALGQTKRMLNGSFETSYAVFVELEANAQAVATTTAYHAQALQRFARGQPLRFDWDRAE</sequence>
<evidence type="ECO:0000313" key="3">
    <source>
        <dbReference type="Proteomes" id="UP000296079"/>
    </source>
</evidence>
<dbReference type="PANTHER" id="PTHR43459:SF1">
    <property type="entry name" value="EG:BACN32G11.4 PROTEIN"/>
    <property type="match status" value="1"/>
</dbReference>
<evidence type="ECO:0000313" key="2">
    <source>
        <dbReference type="EMBL" id="QCC03100.1"/>
    </source>
</evidence>
<dbReference type="InterPro" id="IPR001753">
    <property type="entry name" value="Enoyl-CoA_hydra/iso"/>
</dbReference>
<evidence type="ECO:0008006" key="4">
    <source>
        <dbReference type="Google" id="ProtNLM"/>
    </source>
</evidence>
<dbReference type="Gene3D" id="1.10.12.10">
    <property type="entry name" value="Lyase 2-enoyl-coa Hydratase, Chain A, domain 2"/>
    <property type="match status" value="1"/>
</dbReference>
<dbReference type="InterPro" id="IPR014748">
    <property type="entry name" value="Enoyl-CoA_hydra_C"/>
</dbReference>
<dbReference type="Proteomes" id="UP000296079">
    <property type="component" value="Chromosome 2"/>
</dbReference>
<accession>A0AAE6DIF7</accession>
<dbReference type="PANTHER" id="PTHR43459">
    <property type="entry name" value="ENOYL-COA HYDRATASE"/>
    <property type="match status" value="1"/>
</dbReference>
<reference evidence="2 3" key="1">
    <citation type="submission" date="2019-04" db="EMBL/GenBank/DDBJ databases">
        <title>Long-read de novo sequencing of Cupriavidus necator H16.</title>
        <authorList>
            <person name="Little G.T."/>
            <person name="Ehsaan M."/>
            <person name="Arenas-Lopez C."/>
            <person name="Jawed K."/>
            <person name="Winzer K."/>
            <person name="Kovacs K."/>
            <person name="Malys N."/>
            <person name="Minton N.P."/>
        </authorList>
    </citation>
    <scope>NUCLEOTIDE SEQUENCE [LARGE SCALE GENOMIC DNA]</scope>
    <source>
        <strain evidence="2 3">H16</strain>
    </source>
</reference>
<dbReference type="AlphaFoldDB" id="A0AAE6DIF7"/>
<dbReference type="InterPro" id="IPR029045">
    <property type="entry name" value="ClpP/crotonase-like_dom_sf"/>
</dbReference>
<comment type="similarity">
    <text evidence="1">Belongs to the enoyl-CoA hydratase/isomerase family.</text>
</comment>
<organism evidence="2 3">
    <name type="scientific">Cupriavidus necator (strain ATCC 17699 / DSM 428 / KCTC 22496 / NCIMB 10442 / H16 / Stanier 337)</name>
    <name type="common">Ralstonia eutropha</name>
    <dbReference type="NCBI Taxonomy" id="381666"/>
    <lineage>
        <taxon>Bacteria</taxon>
        <taxon>Pseudomonadati</taxon>
        <taxon>Pseudomonadota</taxon>
        <taxon>Betaproteobacteria</taxon>
        <taxon>Burkholderiales</taxon>
        <taxon>Burkholderiaceae</taxon>
        <taxon>Cupriavidus</taxon>
    </lineage>
</organism>